<dbReference type="InterPro" id="IPR011333">
    <property type="entry name" value="SKP1/BTB/POZ_sf"/>
</dbReference>
<feature type="transmembrane region" description="Helical" evidence="12">
    <location>
        <begin position="236"/>
        <end position="259"/>
    </location>
</feature>
<evidence type="ECO:0000256" key="6">
    <source>
        <dbReference type="ARBA" id="ARBA00022882"/>
    </source>
</evidence>
<evidence type="ECO:0000256" key="12">
    <source>
        <dbReference type="SAM" id="Phobius"/>
    </source>
</evidence>
<dbReference type="Proteomes" id="UP000663829">
    <property type="component" value="Unassembled WGS sequence"/>
</dbReference>
<proteinExistence type="predicted"/>
<keyword evidence="9" id="KW-0406">Ion transport</keyword>
<comment type="subcellular location">
    <subcellularLocation>
        <location evidence="1">Membrane</location>
        <topology evidence="1">Multi-pass membrane protein</topology>
    </subcellularLocation>
</comment>
<dbReference type="EMBL" id="CAJOBA010000265">
    <property type="protein sequence ID" value="CAF3518436.1"/>
    <property type="molecule type" value="Genomic_DNA"/>
</dbReference>
<evidence type="ECO:0000256" key="11">
    <source>
        <dbReference type="ARBA" id="ARBA00023303"/>
    </source>
</evidence>
<evidence type="ECO:0000256" key="1">
    <source>
        <dbReference type="ARBA" id="ARBA00004141"/>
    </source>
</evidence>
<evidence type="ECO:0000256" key="9">
    <source>
        <dbReference type="ARBA" id="ARBA00023065"/>
    </source>
</evidence>
<feature type="transmembrane region" description="Helical" evidence="12">
    <location>
        <begin position="342"/>
        <end position="362"/>
    </location>
</feature>
<sequence>MCVFFVAGCTYELEKAKLEVHPTLVFNNEQLMRKYFDPRRSVYILSRNRAFFEVLVFYINHGILTRPLDIPLELYVDEMNYYFEDKQFLKRMLTLHDIPETIETVEVRYLPTVQSKCLIWRAMEYNETVYGTLYHFIFGSICLTSIWLFLNEIMHNRSSDYVSYMLRYRGGMNATMEMFVNVSYIDYRPITKWSNKKDGISLFFYLEIMFAILWTVELTLRWIAAPTYRLVINTPLFWIDVLTISNSYLFLLLGGIMYRNSSLKAANVQKVMYIFQTIDILKTLRIIKLGRYHSYMKQLVDSLSGTMVDFSTLIIVVVGTSSVFGTLLYVIERSINPSSIILFPEVGQSIYYTLLAISNVGFEQFLPSTYIGKWIACLAITIGLFTMVLPFPMILSPYTKLLVSKKKRIVYQDIRGNELQKED</sequence>
<dbReference type="EMBL" id="CAJNOK010000265">
    <property type="protein sequence ID" value="CAF0740988.1"/>
    <property type="molecule type" value="Genomic_DNA"/>
</dbReference>
<comment type="caution">
    <text evidence="16">The sequence shown here is derived from an EMBL/GenBank/DDBJ whole genome shotgun (WGS) entry which is preliminary data.</text>
</comment>
<dbReference type="InterPro" id="IPR005821">
    <property type="entry name" value="Ion_trans_dom"/>
</dbReference>
<evidence type="ECO:0000256" key="10">
    <source>
        <dbReference type="ARBA" id="ARBA00023136"/>
    </source>
</evidence>
<dbReference type="PRINTS" id="PR00169">
    <property type="entry name" value="KCHANNEL"/>
</dbReference>
<keyword evidence="5" id="KW-0631">Potassium channel</keyword>
<dbReference type="GO" id="GO:0001508">
    <property type="term" value="P:action potential"/>
    <property type="evidence" value="ECO:0007669"/>
    <property type="project" value="TreeGrafter"/>
</dbReference>
<keyword evidence="11" id="KW-0407">Ion channel</keyword>
<dbReference type="PANTHER" id="PTHR11537">
    <property type="entry name" value="VOLTAGE-GATED POTASSIUM CHANNEL"/>
    <property type="match status" value="1"/>
</dbReference>
<evidence type="ECO:0000313" key="17">
    <source>
        <dbReference type="EMBL" id="CAF3518436.1"/>
    </source>
</evidence>
<keyword evidence="3" id="KW-0633">Potassium transport</keyword>
<accession>A0A813UNL8</accession>
<dbReference type="OrthoDB" id="9998440at2759"/>
<keyword evidence="7" id="KW-0630">Potassium</keyword>
<evidence type="ECO:0000313" key="16">
    <source>
        <dbReference type="EMBL" id="CAF0825878.1"/>
    </source>
</evidence>
<evidence type="ECO:0000313" key="19">
    <source>
        <dbReference type="Proteomes" id="UP000663829"/>
    </source>
</evidence>
<name>A0A813UNL8_9BILA</name>
<dbReference type="Proteomes" id="UP000682733">
    <property type="component" value="Unassembled WGS sequence"/>
</dbReference>
<dbReference type="SUPFAM" id="SSF54695">
    <property type="entry name" value="POZ domain"/>
    <property type="match status" value="1"/>
</dbReference>
<dbReference type="Gene3D" id="1.20.120.350">
    <property type="entry name" value="Voltage-gated potassium channels. Chain C"/>
    <property type="match status" value="1"/>
</dbReference>
<dbReference type="GO" id="GO:0005249">
    <property type="term" value="F:voltage-gated potassium channel activity"/>
    <property type="evidence" value="ECO:0007669"/>
    <property type="project" value="InterPro"/>
</dbReference>
<feature type="domain" description="Potassium channel tetramerisation-type BTB" evidence="14">
    <location>
        <begin position="6"/>
        <end position="89"/>
    </location>
</feature>
<protein>
    <submittedName>
        <fullName evidence="16">Uncharacterized protein</fullName>
    </submittedName>
</protein>
<feature type="transmembrane region" description="Helical" evidence="12">
    <location>
        <begin position="310"/>
        <end position="330"/>
    </location>
</feature>
<dbReference type="InterPro" id="IPR027359">
    <property type="entry name" value="Volt_channel_dom_sf"/>
</dbReference>
<dbReference type="Gene3D" id="1.10.287.70">
    <property type="match status" value="1"/>
</dbReference>
<feature type="domain" description="Ion transport" evidence="13">
    <location>
        <begin position="156"/>
        <end position="399"/>
    </location>
</feature>
<feature type="transmembrane region" description="Helical" evidence="12">
    <location>
        <begin position="133"/>
        <end position="150"/>
    </location>
</feature>
<keyword evidence="4 12" id="KW-0812">Transmembrane</keyword>
<keyword evidence="6" id="KW-0851">Voltage-gated channel</keyword>
<dbReference type="InterPro" id="IPR003131">
    <property type="entry name" value="T1-type_BTB"/>
</dbReference>
<keyword evidence="8 12" id="KW-1133">Transmembrane helix</keyword>
<dbReference type="Pfam" id="PF02214">
    <property type="entry name" value="BTB_2"/>
    <property type="match status" value="1"/>
</dbReference>
<dbReference type="GO" id="GO:0008076">
    <property type="term" value="C:voltage-gated potassium channel complex"/>
    <property type="evidence" value="ECO:0007669"/>
    <property type="project" value="InterPro"/>
</dbReference>
<evidence type="ECO:0000259" key="13">
    <source>
        <dbReference type="Pfam" id="PF00520"/>
    </source>
</evidence>
<dbReference type="Proteomes" id="UP000681722">
    <property type="component" value="Unassembled WGS sequence"/>
</dbReference>
<reference evidence="16" key="1">
    <citation type="submission" date="2021-02" db="EMBL/GenBank/DDBJ databases">
        <authorList>
            <person name="Nowell W R."/>
        </authorList>
    </citation>
    <scope>NUCLEOTIDE SEQUENCE</scope>
</reference>
<evidence type="ECO:0000256" key="3">
    <source>
        <dbReference type="ARBA" id="ARBA00022538"/>
    </source>
</evidence>
<evidence type="ECO:0000256" key="8">
    <source>
        <dbReference type="ARBA" id="ARBA00022989"/>
    </source>
</evidence>
<keyword evidence="10 12" id="KW-0472">Membrane</keyword>
<dbReference type="Pfam" id="PF00520">
    <property type="entry name" value="Ion_trans"/>
    <property type="match status" value="1"/>
</dbReference>
<dbReference type="AlphaFoldDB" id="A0A813UNL8"/>
<evidence type="ECO:0000256" key="4">
    <source>
        <dbReference type="ARBA" id="ARBA00022692"/>
    </source>
</evidence>
<evidence type="ECO:0000313" key="18">
    <source>
        <dbReference type="EMBL" id="CAF3612673.1"/>
    </source>
</evidence>
<evidence type="ECO:0000259" key="14">
    <source>
        <dbReference type="Pfam" id="PF02214"/>
    </source>
</evidence>
<organism evidence="16 19">
    <name type="scientific">Didymodactylos carnosus</name>
    <dbReference type="NCBI Taxonomy" id="1234261"/>
    <lineage>
        <taxon>Eukaryota</taxon>
        <taxon>Metazoa</taxon>
        <taxon>Spiralia</taxon>
        <taxon>Gnathifera</taxon>
        <taxon>Rotifera</taxon>
        <taxon>Eurotatoria</taxon>
        <taxon>Bdelloidea</taxon>
        <taxon>Philodinida</taxon>
        <taxon>Philodinidae</taxon>
        <taxon>Didymodactylos</taxon>
    </lineage>
</organism>
<dbReference type="SUPFAM" id="SSF81324">
    <property type="entry name" value="Voltage-gated potassium channels"/>
    <property type="match status" value="1"/>
</dbReference>
<dbReference type="InterPro" id="IPR028325">
    <property type="entry name" value="VG_K_chnl"/>
</dbReference>
<gene>
    <name evidence="16" type="ORF">GPM918_LOCUS4794</name>
    <name evidence="15" type="ORF">OVA965_LOCUS1437</name>
    <name evidence="18" type="ORF">SRO942_LOCUS4795</name>
    <name evidence="17" type="ORF">TMI583_LOCUS1438</name>
</gene>
<dbReference type="EMBL" id="CAJNOQ010000661">
    <property type="protein sequence ID" value="CAF0825878.1"/>
    <property type="molecule type" value="Genomic_DNA"/>
</dbReference>
<keyword evidence="19" id="KW-1185">Reference proteome</keyword>
<keyword evidence="2" id="KW-0813">Transport</keyword>
<dbReference type="EMBL" id="CAJOBC010000661">
    <property type="protein sequence ID" value="CAF3612673.1"/>
    <property type="molecule type" value="Genomic_DNA"/>
</dbReference>
<dbReference type="Gene3D" id="3.30.710.10">
    <property type="entry name" value="Potassium Channel Kv1.1, Chain A"/>
    <property type="match status" value="1"/>
</dbReference>
<dbReference type="GO" id="GO:0051260">
    <property type="term" value="P:protein homooligomerization"/>
    <property type="evidence" value="ECO:0007669"/>
    <property type="project" value="InterPro"/>
</dbReference>
<evidence type="ECO:0000256" key="7">
    <source>
        <dbReference type="ARBA" id="ARBA00022958"/>
    </source>
</evidence>
<dbReference type="Proteomes" id="UP000677228">
    <property type="component" value="Unassembled WGS sequence"/>
</dbReference>
<feature type="transmembrane region" description="Helical" evidence="12">
    <location>
        <begin position="202"/>
        <end position="224"/>
    </location>
</feature>
<evidence type="ECO:0000256" key="2">
    <source>
        <dbReference type="ARBA" id="ARBA00022448"/>
    </source>
</evidence>
<dbReference type="PANTHER" id="PTHR11537:SF254">
    <property type="entry name" value="POTASSIUM VOLTAGE-GATED CHANNEL PROTEIN SHAB"/>
    <property type="match status" value="1"/>
</dbReference>
<evidence type="ECO:0000256" key="5">
    <source>
        <dbReference type="ARBA" id="ARBA00022826"/>
    </source>
</evidence>
<evidence type="ECO:0000313" key="15">
    <source>
        <dbReference type="EMBL" id="CAF0740988.1"/>
    </source>
</evidence>
<feature type="transmembrane region" description="Helical" evidence="12">
    <location>
        <begin position="374"/>
        <end position="398"/>
    </location>
</feature>